<evidence type="ECO:0000313" key="1">
    <source>
        <dbReference type="EMBL" id="TCL73312.1"/>
    </source>
</evidence>
<dbReference type="Proteomes" id="UP000295008">
    <property type="component" value="Unassembled WGS sequence"/>
</dbReference>
<keyword evidence="2" id="KW-1185">Reference proteome</keyword>
<gene>
    <name evidence="1" type="ORF">EDC14_1005174</name>
</gene>
<sequence length="161" mass="18081">MHQLLRAEGILAPSCNQSHIIYELYLEHPLERLGIDFRYDPKTLEDPAAARRMIEAALRRYLPEEEQPPLLADWRRYLPLQNLLTLSLDDAAGFRGCAHRHSPRQRLELSADRAAPGFSAGPIPAGRLRITLSVHALLTASCHYQLLAWEGGADDEPVALL</sequence>
<comment type="caution">
    <text evidence="1">The sequence shown here is derived from an EMBL/GenBank/DDBJ whole genome shotgun (WGS) entry which is preliminary data.</text>
</comment>
<name>A0A4R1S4J8_HYDET</name>
<dbReference type="OrthoDB" id="1690737at2"/>
<proteinExistence type="predicted"/>
<dbReference type="EMBL" id="SLUN01000005">
    <property type="protein sequence ID" value="TCL73312.1"/>
    <property type="molecule type" value="Genomic_DNA"/>
</dbReference>
<dbReference type="RefSeq" id="WP_132013458.1">
    <property type="nucleotide sequence ID" value="NZ_SLUN01000005.1"/>
</dbReference>
<dbReference type="AlphaFoldDB" id="A0A4R1S4J8"/>
<evidence type="ECO:0000313" key="2">
    <source>
        <dbReference type="Proteomes" id="UP000295008"/>
    </source>
</evidence>
<accession>A0A4R1S4J8</accession>
<organism evidence="1 2">
    <name type="scientific">Hydrogenispora ethanolica</name>
    <dbReference type="NCBI Taxonomy" id="1082276"/>
    <lineage>
        <taxon>Bacteria</taxon>
        <taxon>Bacillati</taxon>
        <taxon>Bacillota</taxon>
        <taxon>Hydrogenispora</taxon>
    </lineage>
</organism>
<reference evidence="1 2" key="1">
    <citation type="submission" date="2019-03" db="EMBL/GenBank/DDBJ databases">
        <title>Genomic Encyclopedia of Type Strains, Phase IV (KMG-IV): sequencing the most valuable type-strain genomes for metagenomic binning, comparative biology and taxonomic classification.</title>
        <authorList>
            <person name="Goeker M."/>
        </authorList>
    </citation>
    <scope>NUCLEOTIDE SEQUENCE [LARGE SCALE GENOMIC DNA]</scope>
    <source>
        <strain evidence="1 2">LX-B</strain>
    </source>
</reference>
<protein>
    <submittedName>
        <fullName evidence="1">Uncharacterized protein</fullName>
    </submittedName>
</protein>